<dbReference type="EMBL" id="QZFV01000131">
    <property type="protein sequence ID" value="RJQ78309.1"/>
    <property type="molecule type" value="Genomic_DNA"/>
</dbReference>
<dbReference type="PROSITE" id="PS50995">
    <property type="entry name" value="HTH_MARR_2"/>
    <property type="match status" value="1"/>
</dbReference>
<accession>A0A419HPL3</accession>
<dbReference type="AlphaFoldDB" id="A0A419HPL3"/>
<keyword evidence="4" id="KW-1185">Reference proteome</keyword>
<reference evidence="3 4" key="1">
    <citation type="submission" date="2018-09" db="EMBL/GenBank/DDBJ databases">
        <title>YIM PH 21725 draft genome.</title>
        <authorList>
            <person name="Miao C."/>
        </authorList>
    </citation>
    <scope>NUCLEOTIDE SEQUENCE [LARGE SCALE GENOMIC DNA]</scope>
    <source>
        <strain evidence="4">YIM PH21725</strain>
    </source>
</reference>
<dbReference type="SMART" id="SM00347">
    <property type="entry name" value="HTH_MARR"/>
    <property type="match status" value="1"/>
</dbReference>
<dbReference type="InterPro" id="IPR052526">
    <property type="entry name" value="HTH-type_Bedaq_tolerance"/>
</dbReference>
<organism evidence="3 4">
    <name type="scientific">Amycolatopsis panacis</name>
    <dbReference type="NCBI Taxonomy" id="2340917"/>
    <lineage>
        <taxon>Bacteria</taxon>
        <taxon>Bacillati</taxon>
        <taxon>Actinomycetota</taxon>
        <taxon>Actinomycetes</taxon>
        <taxon>Pseudonocardiales</taxon>
        <taxon>Pseudonocardiaceae</taxon>
        <taxon>Amycolatopsis</taxon>
    </lineage>
</organism>
<evidence type="ECO:0000313" key="3">
    <source>
        <dbReference type="EMBL" id="RJQ78309.1"/>
    </source>
</evidence>
<dbReference type="OrthoDB" id="3628964at2"/>
<dbReference type="Pfam" id="PF01047">
    <property type="entry name" value="MarR"/>
    <property type="match status" value="1"/>
</dbReference>
<feature type="domain" description="HTH marR-type" evidence="2">
    <location>
        <begin position="18"/>
        <end position="154"/>
    </location>
</feature>
<evidence type="ECO:0000256" key="1">
    <source>
        <dbReference type="SAM" id="MobiDB-lite"/>
    </source>
</evidence>
<protein>
    <submittedName>
        <fullName evidence="3">MarR family transcriptional regulator</fullName>
    </submittedName>
</protein>
<dbReference type="Gene3D" id="1.10.10.10">
    <property type="entry name" value="Winged helix-like DNA-binding domain superfamily/Winged helix DNA-binding domain"/>
    <property type="match status" value="1"/>
</dbReference>
<name>A0A419HPL3_9PSEU</name>
<dbReference type="SUPFAM" id="SSF46785">
    <property type="entry name" value="Winged helix' DNA-binding domain"/>
    <property type="match status" value="1"/>
</dbReference>
<comment type="caution">
    <text evidence="3">The sequence shown here is derived from an EMBL/GenBank/DDBJ whole genome shotgun (WGS) entry which is preliminary data.</text>
</comment>
<dbReference type="Proteomes" id="UP000285112">
    <property type="component" value="Unassembled WGS sequence"/>
</dbReference>
<dbReference type="RefSeq" id="WP_120026350.1">
    <property type="nucleotide sequence ID" value="NZ_QZFV01000131.1"/>
</dbReference>
<dbReference type="Gene3D" id="1.10.287.100">
    <property type="match status" value="1"/>
</dbReference>
<dbReference type="GO" id="GO:0003700">
    <property type="term" value="F:DNA-binding transcription factor activity"/>
    <property type="evidence" value="ECO:0007669"/>
    <property type="project" value="InterPro"/>
</dbReference>
<dbReference type="InterPro" id="IPR036388">
    <property type="entry name" value="WH-like_DNA-bd_sf"/>
</dbReference>
<feature type="region of interest" description="Disordered" evidence="1">
    <location>
        <begin position="1"/>
        <end position="22"/>
    </location>
</feature>
<sequence>MTSVIEQRAEPAGDTDKPTALAREVRESVGRLDWRMRAEADTPSPGAAVLAVLSRLSRAGTHTPGELADTERMHPQSLTRILATLTSRGLVTRTADPSDGRRSLIDITAAGRAALREYSVSRETWLAAAVDRTLSTTEQELLRMASQLLKRLAES</sequence>
<dbReference type="InterPro" id="IPR036390">
    <property type="entry name" value="WH_DNA-bd_sf"/>
</dbReference>
<dbReference type="InterPro" id="IPR000835">
    <property type="entry name" value="HTH_MarR-typ"/>
</dbReference>
<feature type="compositionally biased region" description="Basic and acidic residues" evidence="1">
    <location>
        <begin position="7"/>
        <end position="22"/>
    </location>
</feature>
<proteinExistence type="predicted"/>
<gene>
    <name evidence="3" type="ORF">D5S19_27940</name>
</gene>
<evidence type="ECO:0000313" key="4">
    <source>
        <dbReference type="Proteomes" id="UP000285112"/>
    </source>
</evidence>
<evidence type="ECO:0000259" key="2">
    <source>
        <dbReference type="PROSITE" id="PS50995"/>
    </source>
</evidence>
<dbReference type="PANTHER" id="PTHR39515:SF2">
    <property type="entry name" value="HTH-TYPE TRANSCRIPTIONAL REGULATOR RV0880"/>
    <property type="match status" value="1"/>
</dbReference>
<dbReference type="PANTHER" id="PTHR39515">
    <property type="entry name" value="CONSERVED PROTEIN"/>
    <property type="match status" value="1"/>
</dbReference>